<dbReference type="PANTHER" id="PTHR30195:SF15">
    <property type="entry name" value="TYPE I RESTRICTION ENZYME HINDI ENDONUCLEASE SUBUNIT"/>
    <property type="match status" value="1"/>
</dbReference>
<dbReference type="RefSeq" id="WP_348945747.1">
    <property type="nucleotide sequence ID" value="NZ_CP157355.1"/>
</dbReference>
<protein>
    <submittedName>
        <fullName evidence="3">Type I restriction enzyme endonuclease domain-containing protein</fullName>
    </submittedName>
</protein>
<dbReference type="KEGG" id="cmav:ABHF33_03965"/>
<feature type="domain" description="Type I restriction enzyme HindI endonuclease subunit-like C-terminal" evidence="2">
    <location>
        <begin position="15"/>
        <end position="137"/>
    </location>
</feature>
<evidence type="ECO:0000256" key="1">
    <source>
        <dbReference type="ARBA" id="ARBA00022747"/>
    </source>
</evidence>
<evidence type="ECO:0000259" key="2">
    <source>
        <dbReference type="Pfam" id="PF11867"/>
    </source>
</evidence>
<name>A0AAU7FBL9_9NEIS</name>
<proteinExistence type="predicted"/>
<keyword evidence="3" id="KW-0378">Hydrolase</keyword>
<dbReference type="EMBL" id="CP157355">
    <property type="protein sequence ID" value="XBM01450.1"/>
    <property type="molecule type" value="Genomic_DNA"/>
</dbReference>
<dbReference type="Pfam" id="PF11867">
    <property type="entry name" value="T1RH-like_C"/>
    <property type="match status" value="1"/>
</dbReference>
<keyword evidence="3" id="KW-0255">Endonuclease</keyword>
<keyword evidence="1" id="KW-0680">Restriction system</keyword>
<dbReference type="GO" id="GO:0009307">
    <property type="term" value="P:DNA restriction-modification system"/>
    <property type="evidence" value="ECO:0007669"/>
    <property type="project" value="UniProtKB-KW"/>
</dbReference>
<organism evidence="3">
    <name type="scientific">Chitinibacter mangrovi</name>
    <dbReference type="NCBI Taxonomy" id="3153927"/>
    <lineage>
        <taxon>Bacteria</taxon>
        <taxon>Pseudomonadati</taxon>
        <taxon>Pseudomonadota</taxon>
        <taxon>Betaproteobacteria</taxon>
        <taxon>Neisseriales</taxon>
        <taxon>Chitinibacteraceae</taxon>
        <taxon>Chitinibacter</taxon>
    </lineage>
</organism>
<keyword evidence="3" id="KW-0540">Nuclease</keyword>
<sequence>MAKHRTTGYPTEWGKRYQNRGIETAQVMEELVAMAKKFRDAALRGQQLGLPEDEVKFYDALANNEAAVMMQGDEILKTIAHELTENLRANISVDWSQRESVRAKLRLMVKRILRKYKYTPDDQEEAVQVVLQQAEALGCEWS</sequence>
<dbReference type="InterPro" id="IPR051268">
    <property type="entry name" value="Type-I_R_enzyme_R_subunit"/>
</dbReference>
<accession>A0AAU7FBL9</accession>
<dbReference type="InterPro" id="IPR021810">
    <property type="entry name" value="T1RH-like_C"/>
</dbReference>
<dbReference type="AlphaFoldDB" id="A0AAU7FBL9"/>
<evidence type="ECO:0000313" key="3">
    <source>
        <dbReference type="EMBL" id="XBM01450.1"/>
    </source>
</evidence>
<gene>
    <name evidence="3" type="ORF">ABHF33_03965</name>
</gene>
<dbReference type="PANTHER" id="PTHR30195">
    <property type="entry name" value="TYPE I SITE-SPECIFIC DEOXYRIBONUCLEASE PROTEIN SUBUNIT M AND R"/>
    <property type="match status" value="1"/>
</dbReference>
<dbReference type="GO" id="GO:0004519">
    <property type="term" value="F:endonuclease activity"/>
    <property type="evidence" value="ECO:0007669"/>
    <property type="project" value="UniProtKB-KW"/>
</dbReference>
<reference evidence="3" key="1">
    <citation type="submission" date="2024-05" db="EMBL/GenBank/DDBJ databases">
        <authorList>
            <person name="Yang L."/>
            <person name="Pan L."/>
        </authorList>
    </citation>
    <scope>NUCLEOTIDE SEQUENCE</scope>
    <source>
        <strain evidence="3">FCG-7</strain>
    </source>
</reference>